<proteinExistence type="predicted"/>
<evidence type="ECO:0000313" key="2">
    <source>
        <dbReference type="EMBL" id="MBB3128965.1"/>
    </source>
</evidence>
<dbReference type="GO" id="GO:0016423">
    <property type="term" value="F:tRNA (guanine) methyltransferase activity"/>
    <property type="evidence" value="ECO:0007669"/>
    <property type="project" value="TreeGrafter"/>
</dbReference>
<dbReference type="EMBL" id="JACHXJ010000003">
    <property type="protein sequence ID" value="MBB3128965.1"/>
    <property type="molecule type" value="Genomic_DNA"/>
</dbReference>
<feature type="domain" description="Ribosomal RNA large subunit methyltransferase K/L-like methyltransferase" evidence="1">
    <location>
        <begin position="167"/>
        <end position="333"/>
    </location>
</feature>
<protein>
    <submittedName>
        <fullName evidence="2">23S rRNA G2445 N2-methylase RlmL</fullName>
    </submittedName>
</protein>
<evidence type="ECO:0000313" key="3">
    <source>
        <dbReference type="Proteomes" id="UP000517523"/>
    </source>
</evidence>
<dbReference type="Pfam" id="PF01170">
    <property type="entry name" value="UPF0020"/>
    <property type="match status" value="1"/>
</dbReference>
<dbReference type="SUPFAM" id="SSF53335">
    <property type="entry name" value="S-adenosyl-L-methionine-dependent methyltransferases"/>
    <property type="match status" value="1"/>
</dbReference>
<organism evidence="2 3">
    <name type="scientific">Paenibacillus rhizosphaerae</name>
    <dbReference type="NCBI Taxonomy" id="297318"/>
    <lineage>
        <taxon>Bacteria</taxon>
        <taxon>Bacillati</taxon>
        <taxon>Bacillota</taxon>
        <taxon>Bacilli</taxon>
        <taxon>Bacillales</taxon>
        <taxon>Paenibacillaceae</taxon>
        <taxon>Paenibacillus</taxon>
    </lineage>
</organism>
<dbReference type="Gene3D" id="3.40.50.150">
    <property type="entry name" value="Vaccinia Virus protein VP39"/>
    <property type="match status" value="1"/>
</dbReference>
<sequence length="342" mass="37976">MPHYFVTVLPGLEEILADEMRVKISGVCIRDKARGKVYFDSDLPVEHFLALRTADNLYRFIHRFPVGPHKLHLHDIEKEISRLDLSMILPASSGTGMLSFKVNASRSGNHTYSRFEAAEAAEWGIMRRNRHFRQDHSGGHQLEFRLDLVQEEAVFAVRMTDAAFRYRGKTREFTPAALRPTVAHALVWVARPEIDDIFVDPCCGSGTVLSERCAYPHALIHGGDLSAEAVAAARANVGHISSVHVKPWDAQRLPLDSGYAGKVVTNLPFGKQISSIACLPALYEGVLSEMKRVLKPGGRMVCLTDAEAPLQAAAEKAHLRLTNVADLRLKGLHPSIYLLEKD</sequence>
<reference evidence="2 3" key="1">
    <citation type="submission" date="2020-08" db="EMBL/GenBank/DDBJ databases">
        <title>Genomic Encyclopedia of Type Strains, Phase III (KMG-III): the genomes of soil and plant-associated and newly described type strains.</title>
        <authorList>
            <person name="Whitman W."/>
        </authorList>
    </citation>
    <scope>NUCLEOTIDE SEQUENCE [LARGE SCALE GENOMIC DNA]</scope>
    <source>
        <strain evidence="2 3">CECT 5831</strain>
    </source>
</reference>
<gene>
    <name evidence="2" type="ORF">FHS19_003640</name>
</gene>
<name>A0A839TQC3_9BACL</name>
<accession>A0A839TQC3</accession>
<keyword evidence="2" id="KW-0808">Transferase</keyword>
<dbReference type="PANTHER" id="PTHR14911:SF13">
    <property type="entry name" value="TRNA (GUANINE(6)-N2)-METHYLTRANSFERASE THUMP3"/>
    <property type="match status" value="1"/>
</dbReference>
<dbReference type="CDD" id="cd11715">
    <property type="entry name" value="THUMP_AdoMetMT"/>
    <property type="match status" value="1"/>
</dbReference>
<dbReference type="RefSeq" id="WP_183583216.1">
    <property type="nucleotide sequence ID" value="NZ_JACHXJ010000003.1"/>
</dbReference>
<dbReference type="InterPro" id="IPR000241">
    <property type="entry name" value="RlmKL-like_Mtase"/>
</dbReference>
<comment type="caution">
    <text evidence="2">The sequence shown here is derived from an EMBL/GenBank/DDBJ whole genome shotgun (WGS) entry which is preliminary data.</text>
</comment>
<dbReference type="InterPro" id="IPR029063">
    <property type="entry name" value="SAM-dependent_MTases_sf"/>
</dbReference>
<dbReference type="GO" id="GO:0030488">
    <property type="term" value="P:tRNA methylation"/>
    <property type="evidence" value="ECO:0007669"/>
    <property type="project" value="TreeGrafter"/>
</dbReference>
<dbReference type="Proteomes" id="UP000517523">
    <property type="component" value="Unassembled WGS sequence"/>
</dbReference>
<dbReference type="AlphaFoldDB" id="A0A839TQC3"/>
<dbReference type="PANTHER" id="PTHR14911">
    <property type="entry name" value="THUMP DOMAIN-CONTAINING"/>
    <property type="match status" value="1"/>
</dbReference>
<evidence type="ECO:0000259" key="1">
    <source>
        <dbReference type="Pfam" id="PF01170"/>
    </source>
</evidence>
<dbReference type="Gene3D" id="3.30.2130.30">
    <property type="match status" value="1"/>
</dbReference>
<keyword evidence="2" id="KW-0489">Methyltransferase</keyword>